<dbReference type="Proteomes" id="UP000789405">
    <property type="component" value="Unassembled WGS sequence"/>
</dbReference>
<reference evidence="1" key="1">
    <citation type="submission" date="2021-06" db="EMBL/GenBank/DDBJ databases">
        <authorList>
            <person name="Kallberg Y."/>
            <person name="Tangrot J."/>
            <person name="Rosling A."/>
        </authorList>
    </citation>
    <scope>NUCLEOTIDE SEQUENCE</scope>
    <source>
        <strain evidence="1">MA453B</strain>
    </source>
</reference>
<evidence type="ECO:0000313" key="1">
    <source>
        <dbReference type="EMBL" id="CAG8592518.1"/>
    </source>
</evidence>
<accession>A0A9N9GCI8</accession>
<organism evidence="1 2">
    <name type="scientific">Dentiscutata erythropus</name>
    <dbReference type="NCBI Taxonomy" id="1348616"/>
    <lineage>
        <taxon>Eukaryota</taxon>
        <taxon>Fungi</taxon>
        <taxon>Fungi incertae sedis</taxon>
        <taxon>Mucoromycota</taxon>
        <taxon>Glomeromycotina</taxon>
        <taxon>Glomeromycetes</taxon>
        <taxon>Diversisporales</taxon>
        <taxon>Gigasporaceae</taxon>
        <taxon>Dentiscutata</taxon>
    </lineage>
</organism>
<proteinExistence type="predicted"/>
<gene>
    <name evidence="1" type="ORF">DERYTH_LOCUS7235</name>
</gene>
<keyword evidence="2" id="KW-1185">Reference proteome</keyword>
<protein>
    <submittedName>
        <fullName evidence="1">6109_t:CDS:1</fullName>
    </submittedName>
</protein>
<dbReference type="EMBL" id="CAJVPY010003466">
    <property type="protein sequence ID" value="CAG8592518.1"/>
    <property type="molecule type" value="Genomic_DNA"/>
</dbReference>
<sequence length="141" mass="16167">MSPMVRVERPWNRKSILSKKLVDNGKDDKDKKNVTKSKRHRKFNSKVHIRVIFAKITILVELITDEQSIKKGMYKSKRSSNKKAFSKIDELISPEEFKEAIRLSPIGKATGSSMLANKILKKLSEVANANLLKIYNTVLRL</sequence>
<evidence type="ECO:0000313" key="2">
    <source>
        <dbReference type="Proteomes" id="UP000789405"/>
    </source>
</evidence>
<dbReference type="AlphaFoldDB" id="A0A9N9GCI8"/>
<name>A0A9N9GCI8_9GLOM</name>
<comment type="caution">
    <text evidence="1">The sequence shown here is derived from an EMBL/GenBank/DDBJ whole genome shotgun (WGS) entry which is preliminary data.</text>
</comment>